<gene>
    <name evidence="8" type="ORF">ED733_006311</name>
</gene>
<dbReference type="InterPro" id="IPR001128">
    <property type="entry name" value="Cyt_P450"/>
</dbReference>
<keyword evidence="3 5" id="KW-0479">Metal-binding</keyword>
<dbReference type="Gene3D" id="1.10.630.10">
    <property type="entry name" value="Cytochrome P450"/>
    <property type="match status" value="1"/>
</dbReference>
<keyword evidence="6" id="KW-0503">Monooxygenase</keyword>
<dbReference type="PANTHER" id="PTHR24305:SF164">
    <property type="entry name" value="P450, PUTATIVE (EUROFUNG)-RELATED"/>
    <property type="match status" value="1"/>
</dbReference>
<evidence type="ECO:0000256" key="6">
    <source>
        <dbReference type="RuleBase" id="RU000461"/>
    </source>
</evidence>
<dbReference type="PRINTS" id="PR00463">
    <property type="entry name" value="EP450I"/>
</dbReference>
<keyword evidence="4 5" id="KW-0408">Iron</keyword>
<dbReference type="GO" id="GO:0004497">
    <property type="term" value="F:monooxygenase activity"/>
    <property type="evidence" value="ECO:0007669"/>
    <property type="project" value="UniProtKB-KW"/>
</dbReference>
<dbReference type="SUPFAM" id="SSF48264">
    <property type="entry name" value="Cytochrome P450"/>
    <property type="match status" value="1"/>
</dbReference>
<comment type="caution">
    <text evidence="8">The sequence shown here is derived from an EMBL/GenBank/DDBJ whole genome shotgun (WGS) entry which is preliminary data.</text>
</comment>
<dbReference type="PRINTS" id="PR00385">
    <property type="entry name" value="P450"/>
</dbReference>
<sequence length="483" mass="54068">MLLLSPVYLATAALVLAALQLARCLASPLRKLPGPTISLFTSLVLKWKEINAERTIYIHVLHEKYGPVVRISPNEVSYTSWPALKEIYCSGGSGYDKSDFYNLFKIYGRRTMFTTLHKADHAKRKRILADRYANTNIMRSVSLEGIQERSRAFLHRCTQADLYGSLHAYACDCITHHLFHPNGSDCIGTEEDEDMMHQVAADDSLQNRLISHYSPTLHRLFAGLLSFLVKPRSVPLADNYVLETSKRTNAASFTLMSRLEEKAGDLDHIDMAAECLDHMVAGIDTTGDTLCFLMWELSQPRSLHLQRRLAEEARRNPDVGADQLPFLDAVLCEALRYYPAIPMSLPRLVPRGGRNIDGFHVPADTIVSCQAHSVHRLNTDVFPDPDSFLPDRWMAAEGDADRRRLLFAFSNGGRGCVGKHLAIAEMKTLLRDVYSLYSTTPDGSMTAESMVMSDQLISTRPLGQRCLLKFHPLPEAKASSGTE</sequence>
<keyword evidence="2 5" id="KW-0349">Heme</keyword>
<dbReference type="EMBL" id="SBHS01000010">
    <property type="protein sequence ID" value="TWU74799.1"/>
    <property type="molecule type" value="Genomic_DNA"/>
</dbReference>
<name>A0A5C6GBR8_METRR</name>
<dbReference type="PROSITE" id="PS00086">
    <property type="entry name" value="CYTOCHROME_P450"/>
    <property type="match status" value="1"/>
</dbReference>
<evidence type="ECO:0000256" key="3">
    <source>
        <dbReference type="ARBA" id="ARBA00022723"/>
    </source>
</evidence>
<dbReference type="InterPro" id="IPR050121">
    <property type="entry name" value="Cytochrome_P450_monoxygenase"/>
</dbReference>
<dbReference type="GO" id="GO:0020037">
    <property type="term" value="F:heme binding"/>
    <property type="evidence" value="ECO:0007669"/>
    <property type="project" value="InterPro"/>
</dbReference>
<dbReference type="GO" id="GO:0005506">
    <property type="term" value="F:iron ion binding"/>
    <property type="evidence" value="ECO:0007669"/>
    <property type="project" value="InterPro"/>
</dbReference>
<protein>
    <recommendedName>
        <fullName evidence="10">Cytochrome P450</fullName>
    </recommendedName>
</protein>
<reference evidence="9" key="1">
    <citation type="submission" date="2018-12" db="EMBL/GenBank/DDBJ databases">
        <title>The complete genome of Metarhizium rileyi, a key fungal pathogen of Lepidoptera.</title>
        <authorList>
            <person name="Binneck E."/>
            <person name="Lastra C.C.L."/>
            <person name="Sosa-Gomez D.R."/>
        </authorList>
    </citation>
    <scope>NUCLEOTIDE SEQUENCE [LARGE SCALE GENOMIC DNA]</scope>
    <source>
        <strain evidence="9">Cep018-CH2</strain>
    </source>
</reference>
<organism evidence="8 9">
    <name type="scientific">Metarhizium rileyi (strain RCEF 4871)</name>
    <name type="common">Nomuraea rileyi</name>
    <dbReference type="NCBI Taxonomy" id="1649241"/>
    <lineage>
        <taxon>Eukaryota</taxon>
        <taxon>Fungi</taxon>
        <taxon>Dikarya</taxon>
        <taxon>Ascomycota</taxon>
        <taxon>Pezizomycotina</taxon>
        <taxon>Sordariomycetes</taxon>
        <taxon>Hypocreomycetidae</taxon>
        <taxon>Hypocreales</taxon>
        <taxon>Clavicipitaceae</taxon>
        <taxon>Metarhizium</taxon>
    </lineage>
</organism>
<dbReference type="Proteomes" id="UP000317257">
    <property type="component" value="Unassembled WGS sequence"/>
</dbReference>
<evidence type="ECO:0000256" key="4">
    <source>
        <dbReference type="ARBA" id="ARBA00023004"/>
    </source>
</evidence>
<evidence type="ECO:0000256" key="2">
    <source>
        <dbReference type="ARBA" id="ARBA00022617"/>
    </source>
</evidence>
<dbReference type="InterPro" id="IPR017972">
    <property type="entry name" value="Cyt_P450_CS"/>
</dbReference>
<evidence type="ECO:0008006" key="10">
    <source>
        <dbReference type="Google" id="ProtNLM"/>
    </source>
</evidence>
<feature type="signal peptide" evidence="7">
    <location>
        <begin position="1"/>
        <end position="26"/>
    </location>
</feature>
<evidence type="ECO:0000313" key="9">
    <source>
        <dbReference type="Proteomes" id="UP000317257"/>
    </source>
</evidence>
<keyword evidence="7" id="KW-0732">Signal</keyword>
<evidence type="ECO:0000256" key="7">
    <source>
        <dbReference type="SAM" id="SignalP"/>
    </source>
</evidence>
<dbReference type="AlphaFoldDB" id="A0A5C6GBR8"/>
<feature type="chain" id="PRO_5022799471" description="Cytochrome P450" evidence="7">
    <location>
        <begin position="27"/>
        <end position="483"/>
    </location>
</feature>
<evidence type="ECO:0000256" key="1">
    <source>
        <dbReference type="ARBA" id="ARBA00001971"/>
    </source>
</evidence>
<dbReference type="InterPro" id="IPR002401">
    <property type="entry name" value="Cyt_P450_E_grp-I"/>
</dbReference>
<comment type="cofactor">
    <cofactor evidence="1 5">
        <name>heme</name>
        <dbReference type="ChEBI" id="CHEBI:30413"/>
    </cofactor>
</comment>
<dbReference type="InterPro" id="IPR036396">
    <property type="entry name" value="Cyt_P450_sf"/>
</dbReference>
<dbReference type="PANTHER" id="PTHR24305">
    <property type="entry name" value="CYTOCHROME P450"/>
    <property type="match status" value="1"/>
</dbReference>
<evidence type="ECO:0000313" key="8">
    <source>
        <dbReference type="EMBL" id="TWU74799.1"/>
    </source>
</evidence>
<dbReference type="Pfam" id="PF00067">
    <property type="entry name" value="p450"/>
    <property type="match status" value="1"/>
</dbReference>
<keyword evidence="6" id="KW-0560">Oxidoreductase</keyword>
<comment type="similarity">
    <text evidence="6">Belongs to the cytochrome P450 family.</text>
</comment>
<feature type="binding site" description="axial binding residue" evidence="5">
    <location>
        <position position="416"/>
    </location>
    <ligand>
        <name>heme</name>
        <dbReference type="ChEBI" id="CHEBI:30413"/>
    </ligand>
    <ligandPart>
        <name>Fe</name>
        <dbReference type="ChEBI" id="CHEBI:18248"/>
    </ligandPart>
</feature>
<accession>A0A5C6GBR8</accession>
<evidence type="ECO:0000256" key="5">
    <source>
        <dbReference type="PIRSR" id="PIRSR602401-1"/>
    </source>
</evidence>
<dbReference type="GO" id="GO:0016705">
    <property type="term" value="F:oxidoreductase activity, acting on paired donors, with incorporation or reduction of molecular oxygen"/>
    <property type="evidence" value="ECO:0007669"/>
    <property type="project" value="InterPro"/>
</dbReference>
<proteinExistence type="inferred from homology"/>